<accession>A0A8J2V2A6</accession>
<reference evidence="1" key="2">
    <citation type="submission" date="2020-09" db="EMBL/GenBank/DDBJ databases">
        <authorList>
            <person name="Sun Q."/>
            <person name="Zhou Y."/>
        </authorList>
    </citation>
    <scope>NUCLEOTIDE SEQUENCE</scope>
    <source>
        <strain evidence="1">CGMCC 1.12921</strain>
    </source>
</reference>
<gene>
    <name evidence="1" type="ORF">GCM10011342_06620</name>
</gene>
<evidence type="ECO:0000313" key="1">
    <source>
        <dbReference type="EMBL" id="GGD00315.1"/>
    </source>
</evidence>
<dbReference type="AlphaFoldDB" id="A0A8J2V2A6"/>
<evidence type="ECO:0000313" key="2">
    <source>
        <dbReference type="Proteomes" id="UP000613582"/>
    </source>
</evidence>
<organism evidence="1 2">
    <name type="scientific">Aquisalinus flavus</name>
    <dbReference type="NCBI Taxonomy" id="1526572"/>
    <lineage>
        <taxon>Bacteria</taxon>
        <taxon>Pseudomonadati</taxon>
        <taxon>Pseudomonadota</taxon>
        <taxon>Alphaproteobacteria</taxon>
        <taxon>Parvularculales</taxon>
        <taxon>Parvularculaceae</taxon>
        <taxon>Aquisalinus</taxon>
    </lineage>
</organism>
<comment type="caution">
    <text evidence="1">The sequence shown here is derived from an EMBL/GenBank/DDBJ whole genome shotgun (WGS) entry which is preliminary data.</text>
</comment>
<dbReference type="Proteomes" id="UP000613582">
    <property type="component" value="Unassembled WGS sequence"/>
</dbReference>
<reference evidence="1" key="1">
    <citation type="journal article" date="2014" name="Int. J. Syst. Evol. Microbiol.">
        <title>Complete genome sequence of Corynebacterium casei LMG S-19264T (=DSM 44701T), isolated from a smear-ripened cheese.</title>
        <authorList>
            <consortium name="US DOE Joint Genome Institute (JGI-PGF)"/>
            <person name="Walter F."/>
            <person name="Albersmeier A."/>
            <person name="Kalinowski J."/>
            <person name="Ruckert C."/>
        </authorList>
    </citation>
    <scope>NUCLEOTIDE SEQUENCE</scope>
    <source>
        <strain evidence="1">CGMCC 1.12921</strain>
    </source>
</reference>
<protein>
    <submittedName>
        <fullName evidence="1">Uncharacterized protein</fullName>
    </submittedName>
</protein>
<keyword evidence="2" id="KW-1185">Reference proteome</keyword>
<dbReference type="EMBL" id="BMGH01000001">
    <property type="protein sequence ID" value="GGD00315.1"/>
    <property type="molecule type" value="Genomic_DNA"/>
</dbReference>
<sequence length="321" mass="36597">MHIGGAKCGSSALQAALTRDPVLARRDGSTVEYAAIDFRGGLIRHESLAARAGPYGYRSSPTESQLENVDPDVTRKQLAGIAHDVVLSNESWQNSPDEWAAFLENWRMPVHVVAYIRPQVPLLNSAWWQWGAWSGDPFNQWVLGHFRECQWYARLAPWRTLPYVETVTVRLVRGDIVPDFLENVLQADASHYQPARHNAALPASVLRLYQKNRHLRSGPHNSAIDFILRKHLSVDGSAPWVFDRAWIERIIEKSRADNERLADLLEPEMRNHFLEDPRWWDPAAFAHLKPESPHPQPLRADQLEPLCVELINSLVALEKRA</sequence>
<proteinExistence type="predicted"/>
<name>A0A8J2V2A6_9PROT</name>